<evidence type="ECO:0000259" key="3">
    <source>
        <dbReference type="SMART" id="SM00475"/>
    </source>
</evidence>
<evidence type="ECO:0000313" key="5">
    <source>
        <dbReference type="RefSeq" id="XP_009803100.1"/>
    </source>
</evidence>
<dbReference type="SMART" id="SM00475">
    <property type="entry name" value="53EXOc"/>
    <property type="match status" value="1"/>
</dbReference>
<gene>
    <name evidence="5" type="primary">LOC104248402</name>
</gene>
<dbReference type="AlphaFoldDB" id="A0A1U7YWG8"/>
<accession>A0A1U7YWG8</accession>
<dbReference type="RefSeq" id="XP_009803100.1">
    <property type="nucleotide sequence ID" value="XM_009804798.1"/>
</dbReference>
<dbReference type="Pfam" id="PF02739">
    <property type="entry name" value="5_3_exonuc_N"/>
    <property type="match status" value="1"/>
</dbReference>
<dbReference type="PANTHER" id="PTHR42646:SF2">
    <property type="entry name" value="5'-3' EXONUCLEASE FAMILY PROTEIN"/>
    <property type="match status" value="1"/>
</dbReference>
<keyword evidence="1" id="KW-0540">Nuclease</keyword>
<dbReference type="PANTHER" id="PTHR42646">
    <property type="entry name" value="FLAP ENDONUCLEASE XNI"/>
    <property type="match status" value="1"/>
</dbReference>
<dbReference type="SUPFAM" id="SSF88723">
    <property type="entry name" value="PIN domain-like"/>
    <property type="match status" value="1"/>
</dbReference>
<dbReference type="Gene3D" id="3.40.50.1010">
    <property type="entry name" value="5'-nuclease"/>
    <property type="match status" value="1"/>
</dbReference>
<dbReference type="Proteomes" id="UP000189701">
    <property type="component" value="Unplaced"/>
</dbReference>
<keyword evidence="2" id="KW-0378">Hydrolase</keyword>
<dbReference type="InterPro" id="IPR029060">
    <property type="entry name" value="PIN-like_dom_sf"/>
</dbReference>
<organism evidence="4 5">
    <name type="scientific">Nicotiana sylvestris</name>
    <name type="common">Wood tobacco</name>
    <name type="synonym">South American tobacco</name>
    <dbReference type="NCBI Taxonomy" id="4096"/>
    <lineage>
        <taxon>Eukaryota</taxon>
        <taxon>Viridiplantae</taxon>
        <taxon>Streptophyta</taxon>
        <taxon>Embryophyta</taxon>
        <taxon>Tracheophyta</taxon>
        <taxon>Spermatophyta</taxon>
        <taxon>Magnoliopsida</taxon>
        <taxon>eudicotyledons</taxon>
        <taxon>Gunneridae</taxon>
        <taxon>Pentapetalae</taxon>
        <taxon>asterids</taxon>
        <taxon>lamiids</taxon>
        <taxon>Solanales</taxon>
        <taxon>Solanaceae</taxon>
        <taxon>Nicotianoideae</taxon>
        <taxon>Nicotianeae</taxon>
        <taxon>Nicotiana</taxon>
    </lineage>
</organism>
<evidence type="ECO:0000256" key="2">
    <source>
        <dbReference type="ARBA" id="ARBA00022801"/>
    </source>
</evidence>
<reference evidence="4" key="1">
    <citation type="journal article" date="2013" name="Genome Biol.">
        <title>Reference genomes and transcriptomes of Nicotiana sylvestris and Nicotiana tomentosiformis.</title>
        <authorList>
            <person name="Sierro N."/>
            <person name="Battey J.N."/>
            <person name="Ouadi S."/>
            <person name="Bovet L."/>
            <person name="Goepfert S."/>
            <person name="Bakaher N."/>
            <person name="Peitsch M.C."/>
            <person name="Ivanov N.V."/>
        </authorList>
    </citation>
    <scope>NUCLEOTIDE SEQUENCE [LARGE SCALE GENOMIC DNA]</scope>
</reference>
<name>A0A1U7YWG8_NICSY</name>
<protein>
    <submittedName>
        <fullName evidence="5">Uncharacterized protein LOC104248402 isoform X2</fullName>
    </submittedName>
</protein>
<dbReference type="InterPro" id="IPR002421">
    <property type="entry name" value="5-3_exonuclease"/>
</dbReference>
<dbReference type="GO" id="GO:0017108">
    <property type="term" value="F:5'-flap endonuclease activity"/>
    <property type="evidence" value="ECO:0007669"/>
    <property type="project" value="InterPro"/>
</dbReference>
<evidence type="ECO:0000313" key="4">
    <source>
        <dbReference type="Proteomes" id="UP000189701"/>
    </source>
</evidence>
<evidence type="ECO:0000256" key="1">
    <source>
        <dbReference type="ARBA" id="ARBA00022722"/>
    </source>
</evidence>
<reference evidence="5" key="2">
    <citation type="submission" date="2025-08" db="UniProtKB">
        <authorList>
            <consortium name="RefSeq"/>
        </authorList>
    </citation>
    <scope>IDENTIFICATION</scope>
    <source>
        <tissue evidence="5">Leaf</tissue>
    </source>
</reference>
<dbReference type="InterPro" id="IPR038969">
    <property type="entry name" value="FEN"/>
</dbReference>
<dbReference type="GO" id="GO:0008409">
    <property type="term" value="F:5'-3' exonuclease activity"/>
    <property type="evidence" value="ECO:0007669"/>
    <property type="project" value="InterPro"/>
</dbReference>
<feature type="domain" description="5'-3' exonuclease" evidence="3">
    <location>
        <begin position="93"/>
        <end position="229"/>
    </location>
</feature>
<sequence>MACHQLSHCLRTLFHLGSKNIWVAQSPSGNFSTSRFRKLHPICSLSTSPLNRGYCRAVSSANNVESEQVLHRNVLFDFPHTQIKSPNLDPSNGRVMLIDGTSIIYRAYYRLLAKLHHGHLSHADGNGDWVLTIFTALSLIIDVLEFLPSHVVVVFDHDGLNFRHNMYPSYKSNRPPTPDTIVQGLQFLKASLKAMSVKVIEVPGVEADDVIGTLAVRSVDAGFKVDEESF</sequence>
<dbReference type="GO" id="GO:0033567">
    <property type="term" value="P:DNA replication, Okazaki fragment processing"/>
    <property type="evidence" value="ECO:0007669"/>
    <property type="project" value="InterPro"/>
</dbReference>
<dbReference type="CDD" id="cd09859">
    <property type="entry name" value="PIN_53EXO"/>
    <property type="match status" value="1"/>
</dbReference>
<keyword evidence="4" id="KW-1185">Reference proteome</keyword>
<dbReference type="GO" id="GO:0003677">
    <property type="term" value="F:DNA binding"/>
    <property type="evidence" value="ECO:0007669"/>
    <property type="project" value="InterPro"/>
</dbReference>
<proteinExistence type="predicted"/>
<dbReference type="InterPro" id="IPR020046">
    <property type="entry name" value="5-3_exonucl_a-hlix_arch_N"/>
</dbReference>